<sequence length="214" mass="24524">MIADFYLMTTKNLGNFLQSIANAQAPPKFTTKFLEQLGFKSTSDRLLIKMLKGLGFIDNNSVPTDRYFQFLDSSQSKFILADSIREAFGDLFQLNIRANEMTISDIKNKLKTILQGKASDKILQLTANTFKALCEIADFTQTKNLVKQEPEVKINQEEKSKNSYNPIFEQHDLQPLVNKSINTELHYNIQIHLPETKDIAVYDAIFESLKRHLL</sequence>
<name>A0A1P9WV55_9BACT</name>
<dbReference type="AlphaFoldDB" id="A0A1P9WV55"/>
<dbReference type="EMBL" id="CP014263">
    <property type="protein sequence ID" value="AQG79218.1"/>
    <property type="molecule type" value="Genomic_DNA"/>
</dbReference>
<proteinExistence type="predicted"/>
<dbReference type="RefSeq" id="WP_077130659.1">
    <property type="nucleotide sequence ID" value="NZ_CP014263.1"/>
</dbReference>
<evidence type="ECO:0000313" key="1">
    <source>
        <dbReference type="EMBL" id="AQG79218.1"/>
    </source>
</evidence>
<protein>
    <recommendedName>
        <fullName evidence="3">DUF5343 domain-containing protein</fullName>
    </recommendedName>
</protein>
<organism evidence="1 2">
    <name type="scientific">Spirosoma montaniterrae</name>
    <dbReference type="NCBI Taxonomy" id="1178516"/>
    <lineage>
        <taxon>Bacteria</taxon>
        <taxon>Pseudomonadati</taxon>
        <taxon>Bacteroidota</taxon>
        <taxon>Cytophagia</taxon>
        <taxon>Cytophagales</taxon>
        <taxon>Cytophagaceae</taxon>
        <taxon>Spirosoma</taxon>
    </lineage>
</organism>
<keyword evidence="2" id="KW-1185">Reference proteome</keyword>
<dbReference type="InterPro" id="IPR035235">
    <property type="entry name" value="DUF5343"/>
</dbReference>
<accession>A0A1P9WV55</accession>
<dbReference type="Pfam" id="PF17278">
    <property type="entry name" value="DUF5343"/>
    <property type="match status" value="1"/>
</dbReference>
<reference evidence="1 2" key="1">
    <citation type="submission" date="2016-01" db="EMBL/GenBank/DDBJ databases">
        <authorList>
            <person name="Oliw E.H."/>
        </authorList>
    </citation>
    <scope>NUCLEOTIDE SEQUENCE [LARGE SCALE GENOMIC DNA]</scope>
    <source>
        <strain evidence="1 2">DY10</strain>
    </source>
</reference>
<evidence type="ECO:0008006" key="3">
    <source>
        <dbReference type="Google" id="ProtNLM"/>
    </source>
</evidence>
<dbReference type="OrthoDB" id="5186897at2"/>
<dbReference type="KEGG" id="smon:AWR27_07695"/>
<gene>
    <name evidence="1" type="ORF">AWR27_07695</name>
</gene>
<evidence type="ECO:0000313" key="2">
    <source>
        <dbReference type="Proteomes" id="UP000187941"/>
    </source>
</evidence>
<dbReference type="Proteomes" id="UP000187941">
    <property type="component" value="Chromosome"/>
</dbReference>